<evidence type="ECO:0000256" key="3">
    <source>
        <dbReference type="ARBA" id="ARBA00022989"/>
    </source>
</evidence>
<evidence type="ECO:0000259" key="6">
    <source>
        <dbReference type="PROSITE" id="PS50850"/>
    </source>
</evidence>
<dbReference type="EMBL" id="CP002961">
    <property type="protein sequence ID" value="AFK02505.1"/>
    <property type="molecule type" value="Genomic_DNA"/>
</dbReference>
<feature type="transmembrane region" description="Helical" evidence="5">
    <location>
        <begin position="338"/>
        <end position="362"/>
    </location>
</feature>
<gene>
    <name evidence="7" type="ordered locus">Emtol_1356</name>
</gene>
<dbReference type="Proteomes" id="UP000002875">
    <property type="component" value="Chromosome"/>
</dbReference>
<feature type="transmembrane region" description="Helical" evidence="5">
    <location>
        <begin position="282"/>
        <end position="301"/>
    </location>
</feature>
<evidence type="ECO:0000313" key="8">
    <source>
        <dbReference type="Proteomes" id="UP000002875"/>
    </source>
</evidence>
<organism evidence="7 8">
    <name type="scientific">Emticicia oligotrophica (strain DSM 17448 / CIP 109782 / MTCC 6937 / GPTSA100-15)</name>
    <dbReference type="NCBI Taxonomy" id="929562"/>
    <lineage>
        <taxon>Bacteria</taxon>
        <taxon>Pseudomonadati</taxon>
        <taxon>Bacteroidota</taxon>
        <taxon>Cytophagia</taxon>
        <taxon>Cytophagales</taxon>
        <taxon>Leadbetterellaceae</taxon>
        <taxon>Emticicia</taxon>
    </lineage>
</organism>
<dbReference type="CDD" id="cd17393">
    <property type="entry name" value="MFS_MosC_like"/>
    <property type="match status" value="1"/>
</dbReference>
<keyword evidence="3 5" id="KW-1133">Transmembrane helix</keyword>
<feature type="transmembrane region" description="Helical" evidence="5">
    <location>
        <begin position="167"/>
        <end position="190"/>
    </location>
</feature>
<dbReference type="InterPro" id="IPR051788">
    <property type="entry name" value="MFS_Transporter"/>
</dbReference>
<dbReference type="SUPFAM" id="SSF103473">
    <property type="entry name" value="MFS general substrate transporter"/>
    <property type="match status" value="1"/>
</dbReference>
<dbReference type="PANTHER" id="PTHR23514">
    <property type="entry name" value="BYPASS OF STOP CODON PROTEIN 6"/>
    <property type="match status" value="1"/>
</dbReference>
<feature type="transmembrane region" description="Helical" evidence="5">
    <location>
        <begin position="74"/>
        <end position="93"/>
    </location>
</feature>
<feature type="transmembrane region" description="Helical" evidence="5">
    <location>
        <begin position="211"/>
        <end position="231"/>
    </location>
</feature>
<dbReference type="PANTHER" id="PTHR23514:SF13">
    <property type="entry name" value="INNER MEMBRANE PROTEIN YBJJ"/>
    <property type="match status" value="1"/>
</dbReference>
<feature type="transmembrane region" description="Helical" evidence="5">
    <location>
        <begin position="368"/>
        <end position="386"/>
    </location>
</feature>
<dbReference type="Gene3D" id="1.20.1250.20">
    <property type="entry name" value="MFS general substrate transporter like domains"/>
    <property type="match status" value="2"/>
</dbReference>
<evidence type="ECO:0000256" key="4">
    <source>
        <dbReference type="ARBA" id="ARBA00023136"/>
    </source>
</evidence>
<dbReference type="InterPro" id="IPR011701">
    <property type="entry name" value="MFS"/>
</dbReference>
<reference evidence="7 8" key="1">
    <citation type="submission" date="2011-07" db="EMBL/GenBank/DDBJ databases">
        <title>The complete genome of chromosome of Emticicia oligotrophica DSM 17448.</title>
        <authorList>
            <consortium name="US DOE Joint Genome Institute (JGI-PGF)"/>
            <person name="Lucas S."/>
            <person name="Han J."/>
            <person name="Lapidus A."/>
            <person name="Bruce D."/>
            <person name="Goodwin L."/>
            <person name="Pitluck S."/>
            <person name="Peters L."/>
            <person name="Kyrpides N."/>
            <person name="Mavromatis K."/>
            <person name="Ivanova N."/>
            <person name="Ovchinnikova G."/>
            <person name="Teshima H."/>
            <person name="Detter J.C."/>
            <person name="Tapia R."/>
            <person name="Han C."/>
            <person name="Land M."/>
            <person name="Hauser L."/>
            <person name="Markowitz V."/>
            <person name="Cheng J.-F."/>
            <person name="Hugenholtz P."/>
            <person name="Woyke T."/>
            <person name="Wu D."/>
            <person name="Tindall B."/>
            <person name="Pomrenke H."/>
            <person name="Brambilla E."/>
            <person name="Klenk H.-P."/>
            <person name="Eisen J.A."/>
        </authorList>
    </citation>
    <scope>NUCLEOTIDE SEQUENCE [LARGE SCALE GENOMIC DNA]</scope>
    <source>
        <strain evidence="7 8">DSM 17448</strain>
    </source>
</reference>
<feature type="domain" description="Major facilitator superfamily (MFS) profile" evidence="6">
    <location>
        <begin position="216"/>
        <end position="392"/>
    </location>
</feature>
<keyword evidence="4 5" id="KW-0472">Membrane</keyword>
<feature type="transmembrane region" description="Helical" evidence="5">
    <location>
        <begin position="15"/>
        <end position="37"/>
    </location>
</feature>
<evidence type="ECO:0000256" key="5">
    <source>
        <dbReference type="SAM" id="Phobius"/>
    </source>
</evidence>
<dbReference type="InterPro" id="IPR036259">
    <property type="entry name" value="MFS_trans_sf"/>
</dbReference>
<feature type="transmembrane region" description="Helical" evidence="5">
    <location>
        <begin position="99"/>
        <end position="121"/>
    </location>
</feature>
<accession>A0ABM5MZS7</accession>
<dbReference type="Pfam" id="PF07690">
    <property type="entry name" value="MFS_1"/>
    <property type="match status" value="1"/>
</dbReference>
<feature type="transmembrane region" description="Helical" evidence="5">
    <location>
        <begin position="251"/>
        <end position="270"/>
    </location>
</feature>
<feature type="transmembrane region" description="Helical" evidence="5">
    <location>
        <begin position="49"/>
        <end position="67"/>
    </location>
</feature>
<evidence type="ECO:0000256" key="1">
    <source>
        <dbReference type="ARBA" id="ARBA00004141"/>
    </source>
</evidence>
<comment type="subcellular location">
    <subcellularLocation>
        <location evidence="1">Membrane</location>
        <topology evidence="1">Multi-pass membrane protein</topology>
    </subcellularLocation>
</comment>
<evidence type="ECO:0000256" key="2">
    <source>
        <dbReference type="ARBA" id="ARBA00022692"/>
    </source>
</evidence>
<protein>
    <submittedName>
        <fullName evidence="7">Major facilitator superfamily MFS_1</fullName>
    </submittedName>
</protein>
<dbReference type="RefSeq" id="WP_015028205.1">
    <property type="nucleotide sequence ID" value="NC_018748.1"/>
</dbReference>
<dbReference type="InterPro" id="IPR020846">
    <property type="entry name" value="MFS_dom"/>
</dbReference>
<evidence type="ECO:0000313" key="7">
    <source>
        <dbReference type="EMBL" id="AFK02505.1"/>
    </source>
</evidence>
<feature type="transmembrane region" description="Helical" evidence="5">
    <location>
        <begin position="142"/>
        <end position="161"/>
    </location>
</feature>
<keyword evidence="2 5" id="KW-0812">Transmembrane</keyword>
<feature type="transmembrane region" description="Helical" evidence="5">
    <location>
        <begin position="307"/>
        <end position="326"/>
    </location>
</feature>
<dbReference type="PROSITE" id="PS50850">
    <property type="entry name" value="MFS"/>
    <property type="match status" value="1"/>
</dbReference>
<keyword evidence="8" id="KW-1185">Reference proteome</keyword>
<name>A0ABM5MZS7_EMTOG</name>
<proteinExistence type="predicted"/>
<sequence>MLIHLRTFFTHRQSLAIGMVFISVGFLFGNWATLIPFVKQKFDLNDAQLGLLLLSFPIGATLMNPFSTFFINRFGMLNTTILGLILLATTYIVPVGADWLPLTSLGLAIVGMCLSVTNVAMNTCVTSLEHQYKINIMSTCHGMFSAGLMFGSIAASVLQGMKIVPAYQMAAIALVITAMVLFLRPTILGIHEEKIQENENGGGSAPGAKFILPKGALLLMILISLCTNVTEGTMADWTAVYMREVVQTDDYFIGWGLAGYSMFMALGRFLGDALIPRFGANAVLRGGGVISTLGIALAVTFPYTFTAIVGFALVGAGVSCGAPILYGSAARVPGMAKGAGLATMNTFSMAGFLAGPVFIGFISKSINLPFALSVVAILGLVWAFLVSRVKLY</sequence>